<dbReference type="Pfam" id="PF00067">
    <property type="entry name" value="p450"/>
    <property type="match status" value="1"/>
</dbReference>
<dbReference type="GO" id="GO:0006082">
    <property type="term" value="P:organic acid metabolic process"/>
    <property type="evidence" value="ECO:0007669"/>
    <property type="project" value="TreeGrafter"/>
</dbReference>
<dbReference type="GO" id="GO:0006805">
    <property type="term" value="P:xenobiotic metabolic process"/>
    <property type="evidence" value="ECO:0007669"/>
    <property type="project" value="TreeGrafter"/>
</dbReference>
<accession>A0A8C3BC92</accession>
<dbReference type="GO" id="GO:0020037">
    <property type="term" value="F:heme binding"/>
    <property type="evidence" value="ECO:0007669"/>
    <property type="project" value="InterPro"/>
</dbReference>
<proteinExistence type="inferred from homology"/>
<evidence type="ECO:0000256" key="1">
    <source>
        <dbReference type="ARBA" id="ARBA00010617"/>
    </source>
</evidence>
<reference evidence="5" key="3">
    <citation type="submission" date="2025-09" db="UniProtKB">
        <authorList>
            <consortium name="Ensembl"/>
        </authorList>
    </citation>
    <scope>IDENTIFICATION</scope>
</reference>
<keyword evidence="6" id="KW-1185">Reference proteome</keyword>
<sequence>MLGIVEIFIALVASLLILQFLKLQWMRSQLPPGPVPLPIIGNLWLLDFKLRRETLTKVFIYILWMGQTPVVILNGYKAVKEGIITHSEETSGRPLTPFYRDMMGEKGRRCYRTEI</sequence>
<keyword evidence="4" id="KW-0812">Transmembrane</keyword>
<dbReference type="PANTHER" id="PTHR24300:SF368">
    <property type="entry name" value="CYTOCHROME P450, FAMILY 2, SUBFAMILY AB, POLYPEPTIDE 1"/>
    <property type="match status" value="1"/>
</dbReference>
<dbReference type="Gene3D" id="1.10.630.10">
    <property type="entry name" value="Cytochrome P450"/>
    <property type="match status" value="1"/>
</dbReference>
<dbReference type="GO" id="GO:0005737">
    <property type="term" value="C:cytoplasm"/>
    <property type="evidence" value="ECO:0007669"/>
    <property type="project" value="TreeGrafter"/>
</dbReference>
<feature type="transmembrane region" description="Helical" evidence="4">
    <location>
        <begin position="7"/>
        <end position="25"/>
    </location>
</feature>
<evidence type="ECO:0000256" key="2">
    <source>
        <dbReference type="ARBA" id="ARBA00022723"/>
    </source>
</evidence>
<dbReference type="InterPro" id="IPR050182">
    <property type="entry name" value="Cytochrome_P450_fam2"/>
</dbReference>
<evidence type="ECO:0000313" key="6">
    <source>
        <dbReference type="Proteomes" id="UP000694556"/>
    </source>
</evidence>
<dbReference type="GO" id="GO:0016712">
    <property type="term" value="F:oxidoreductase activity, acting on paired donors, with incorporation or reduction of molecular oxygen, reduced flavin or flavoprotein as one donor, and incorporation of one atom of oxygen"/>
    <property type="evidence" value="ECO:0007669"/>
    <property type="project" value="TreeGrafter"/>
</dbReference>
<keyword evidence="3" id="KW-0408">Iron</keyword>
<keyword evidence="4" id="KW-1133">Transmembrane helix</keyword>
<organism evidence="5 6">
    <name type="scientific">Cairina moschata</name>
    <name type="common">Muscovy duck</name>
    <dbReference type="NCBI Taxonomy" id="8855"/>
    <lineage>
        <taxon>Eukaryota</taxon>
        <taxon>Metazoa</taxon>
        <taxon>Chordata</taxon>
        <taxon>Craniata</taxon>
        <taxon>Vertebrata</taxon>
        <taxon>Euteleostomi</taxon>
        <taxon>Archelosauria</taxon>
        <taxon>Archosauria</taxon>
        <taxon>Dinosauria</taxon>
        <taxon>Saurischia</taxon>
        <taxon>Theropoda</taxon>
        <taxon>Coelurosauria</taxon>
        <taxon>Aves</taxon>
        <taxon>Neognathae</taxon>
        <taxon>Galloanserae</taxon>
        <taxon>Anseriformes</taxon>
        <taxon>Anatidae</taxon>
        <taxon>Anatinae</taxon>
        <taxon>Cairina</taxon>
    </lineage>
</organism>
<protein>
    <submittedName>
        <fullName evidence="5">Uncharacterized protein</fullName>
    </submittedName>
</protein>
<comment type="similarity">
    <text evidence="1">Belongs to the cytochrome P450 family.</text>
</comment>
<reference evidence="5" key="2">
    <citation type="submission" date="2025-08" db="UniProtKB">
        <authorList>
            <consortium name="Ensembl"/>
        </authorList>
    </citation>
    <scope>IDENTIFICATION</scope>
</reference>
<dbReference type="Proteomes" id="UP000694556">
    <property type="component" value="Chromosome 9"/>
</dbReference>
<dbReference type="InterPro" id="IPR001128">
    <property type="entry name" value="Cyt_P450"/>
</dbReference>
<evidence type="ECO:0000256" key="4">
    <source>
        <dbReference type="SAM" id="Phobius"/>
    </source>
</evidence>
<feature type="transmembrane region" description="Helical" evidence="4">
    <location>
        <begin position="58"/>
        <end position="76"/>
    </location>
</feature>
<evidence type="ECO:0000313" key="5">
    <source>
        <dbReference type="Ensembl" id="ENSCMMP00000003161.1"/>
    </source>
</evidence>
<name>A0A8C3BC92_CAIMO</name>
<reference evidence="5" key="1">
    <citation type="submission" date="2018-09" db="EMBL/GenBank/DDBJ databases">
        <title>Common duck and Muscovy duck high density SNP chip.</title>
        <authorList>
            <person name="Vignal A."/>
            <person name="Thebault N."/>
            <person name="Warren W.C."/>
        </authorList>
    </citation>
    <scope>NUCLEOTIDE SEQUENCE [LARGE SCALE GENOMIC DNA]</scope>
</reference>
<dbReference type="SUPFAM" id="SSF48264">
    <property type="entry name" value="Cytochrome P450"/>
    <property type="match status" value="1"/>
</dbReference>
<evidence type="ECO:0000256" key="3">
    <source>
        <dbReference type="ARBA" id="ARBA00023004"/>
    </source>
</evidence>
<keyword evidence="4" id="KW-0472">Membrane</keyword>
<dbReference type="GO" id="GO:0005506">
    <property type="term" value="F:iron ion binding"/>
    <property type="evidence" value="ECO:0007669"/>
    <property type="project" value="InterPro"/>
</dbReference>
<keyword evidence="2" id="KW-0479">Metal-binding</keyword>
<dbReference type="AlphaFoldDB" id="A0A8C3BC92"/>
<dbReference type="InterPro" id="IPR036396">
    <property type="entry name" value="Cyt_P450_sf"/>
</dbReference>
<dbReference type="PANTHER" id="PTHR24300">
    <property type="entry name" value="CYTOCHROME P450 508A4-RELATED"/>
    <property type="match status" value="1"/>
</dbReference>
<dbReference type="Ensembl" id="ENSCMMT00000003535.1">
    <property type="protein sequence ID" value="ENSCMMP00000003161.1"/>
    <property type="gene ID" value="ENSCMMG00000002058.1"/>
</dbReference>